<name>A0A7C4AQN3_9BACT</name>
<reference evidence="1" key="1">
    <citation type="journal article" date="2020" name="mSystems">
        <title>Genome- and Community-Level Interaction Insights into Carbon Utilization and Element Cycling Functions of Hydrothermarchaeota in Hydrothermal Sediment.</title>
        <authorList>
            <person name="Zhou Z."/>
            <person name="Liu Y."/>
            <person name="Xu W."/>
            <person name="Pan J."/>
            <person name="Luo Z.H."/>
            <person name="Li M."/>
        </authorList>
    </citation>
    <scope>NUCLEOTIDE SEQUENCE [LARGE SCALE GENOMIC DNA]</scope>
    <source>
        <strain evidence="1">SpSt-769</strain>
    </source>
</reference>
<sequence length="251" mass="28673">MADRSKIEWTEATWNPVTGCSKVSAGCKNCYAERLAARLQAMGNARYRNGFRVTLHPDLIELPKRWREPRLIFVNSMSDLFHEQVPVGFIQLVFATMRESPQHTFQVLTKRSARLRELANHLEWPPNVWMGVSVENAAALHRIADLRAAPATVRFLSCEPLIAPLDNLPLDGIHWVIVGGESGPGARPMKIEWIRSIFRQCRRARVPFFFKQWGGVRKDLTGRELGGRTYNEMPRGLTPSKRDERCELVRG</sequence>
<protein>
    <submittedName>
        <fullName evidence="1">Phage Gp37/Gp68 family protein</fullName>
    </submittedName>
</protein>
<comment type="caution">
    <text evidence="1">The sequence shown here is derived from an EMBL/GenBank/DDBJ whole genome shotgun (WGS) entry which is preliminary data.</text>
</comment>
<evidence type="ECO:0000313" key="1">
    <source>
        <dbReference type="EMBL" id="HGH60221.1"/>
    </source>
</evidence>
<dbReference type="Pfam" id="PF07505">
    <property type="entry name" value="DUF5131"/>
    <property type="match status" value="1"/>
</dbReference>
<proteinExistence type="predicted"/>
<gene>
    <name evidence="1" type="ORF">ENV54_02855</name>
</gene>
<dbReference type="EMBL" id="DTGT01000092">
    <property type="protein sequence ID" value="HGH60221.1"/>
    <property type="molecule type" value="Genomic_DNA"/>
</dbReference>
<dbReference type="AlphaFoldDB" id="A0A7C4AQN3"/>
<accession>A0A7C4AQN3</accession>
<dbReference type="InterPro" id="IPR011101">
    <property type="entry name" value="DUF5131"/>
</dbReference>
<organism evidence="1">
    <name type="scientific">Desulfomonile tiedjei</name>
    <dbReference type="NCBI Taxonomy" id="2358"/>
    <lineage>
        <taxon>Bacteria</taxon>
        <taxon>Pseudomonadati</taxon>
        <taxon>Thermodesulfobacteriota</taxon>
        <taxon>Desulfomonilia</taxon>
        <taxon>Desulfomonilales</taxon>
        <taxon>Desulfomonilaceae</taxon>
        <taxon>Desulfomonile</taxon>
    </lineage>
</organism>